<evidence type="ECO:0000256" key="1">
    <source>
        <dbReference type="ARBA" id="ARBA00004202"/>
    </source>
</evidence>
<proteinExistence type="predicted"/>
<evidence type="ECO:0000256" key="5">
    <source>
        <dbReference type="ARBA" id="ARBA00023251"/>
    </source>
</evidence>
<dbReference type="CDD" id="cd03230">
    <property type="entry name" value="ABC_DR_subfamily_A"/>
    <property type="match status" value="1"/>
</dbReference>
<dbReference type="Proteomes" id="UP000631312">
    <property type="component" value="Unassembled WGS sequence"/>
</dbReference>
<dbReference type="SUPFAM" id="SSF52540">
    <property type="entry name" value="P-loop containing nucleoside triphosphate hydrolases"/>
    <property type="match status" value="1"/>
</dbReference>
<dbReference type="EMBL" id="BOMP01000088">
    <property type="protein sequence ID" value="GIE42201.1"/>
    <property type="molecule type" value="Genomic_DNA"/>
</dbReference>
<evidence type="ECO:0000256" key="2">
    <source>
        <dbReference type="ARBA" id="ARBA00022448"/>
    </source>
</evidence>
<dbReference type="PROSITE" id="PS50893">
    <property type="entry name" value="ABC_TRANSPORTER_2"/>
    <property type="match status" value="1"/>
</dbReference>
<dbReference type="PANTHER" id="PTHR42711">
    <property type="entry name" value="ABC TRANSPORTER ATP-BINDING PROTEIN"/>
    <property type="match status" value="1"/>
</dbReference>
<evidence type="ECO:0000256" key="3">
    <source>
        <dbReference type="ARBA" id="ARBA00022741"/>
    </source>
</evidence>
<dbReference type="InterPro" id="IPR027417">
    <property type="entry name" value="P-loop_NTPase"/>
</dbReference>
<sequence>MWTRFHQPLPMGTPAVQTLTILTVMPSPALEIRGLCKTFGTFRAVDNIDLVVRPGTFHGIVGPNGAGKSTTIGMAVGLVVPDAGEISILGIDAVHDRGAARSLTGVLPDGLDLPERLTGAELLRYSAGLRGLSRSAAAERVTELIQVLGITKAAATPLADCSTGNRKKVGLAQALLHAPRLLVLDEPFEAVDPVSAASIRRVLRRFVDGGGTCVLSTHSMMLVEQMCDEVTVIHQGRVVAAGPVAEVAGGVALEDRFVELVGAEAGGADGLGWLVR</sequence>
<evidence type="ECO:0000313" key="8">
    <source>
        <dbReference type="Proteomes" id="UP000631312"/>
    </source>
</evidence>
<keyword evidence="4" id="KW-0067">ATP-binding</keyword>
<comment type="subcellular location">
    <subcellularLocation>
        <location evidence="1">Cell membrane</location>
        <topology evidence="1">Peripheral membrane protein</topology>
    </subcellularLocation>
</comment>
<comment type="caution">
    <text evidence="7">The sequence shown here is derived from an EMBL/GenBank/DDBJ whole genome shotgun (WGS) entry which is preliminary data.</text>
</comment>
<dbReference type="InterPro" id="IPR050763">
    <property type="entry name" value="ABC_transporter_ATP-binding"/>
</dbReference>
<gene>
    <name evidence="7" type="ORF">Alo02nite_50990</name>
</gene>
<feature type="domain" description="ABC transporter" evidence="6">
    <location>
        <begin position="30"/>
        <end position="260"/>
    </location>
</feature>
<dbReference type="Pfam" id="PF00005">
    <property type="entry name" value="ABC_tran"/>
    <property type="match status" value="1"/>
</dbReference>
<dbReference type="Gene3D" id="3.40.50.300">
    <property type="entry name" value="P-loop containing nucleotide triphosphate hydrolases"/>
    <property type="match status" value="1"/>
</dbReference>
<keyword evidence="8" id="KW-1185">Reference proteome</keyword>
<reference evidence="7 8" key="1">
    <citation type="submission" date="2021-01" db="EMBL/GenBank/DDBJ databases">
        <title>Whole genome shotgun sequence of Actinoplanes lobatus NBRC 12513.</title>
        <authorList>
            <person name="Komaki H."/>
            <person name="Tamura T."/>
        </authorList>
    </citation>
    <scope>NUCLEOTIDE SEQUENCE [LARGE SCALE GENOMIC DNA]</scope>
    <source>
        <strain evidence="7 8">NBRC 12513</strain>
    </source>
</reference>
<keyword evidence="3" id="KW-0547">Nucleotide-binding</keyword>
<name>A0ABQ4AMG4_9ACTN</name>
<dbReference type="PANTHER" id="PTHR42711:SF19">
    <property type="entry name" value="DOXORUBICIN RESISTANCE ATP-BINDING PROTEIN DRRA"/>
    <property type="match status" value="1"/>
</dbReference>
<accession>A0ABQ4AMG4</accession>
<keyword evidence="5" id="KW-0046">Antibiotic resistance</keyword>
<dbReference type="InterPro" id="IPR003439">
    <property type="entry name" value="ABC_transporter-like_ATP-bd"/>
</dbReference>
<evidence type="ECO:0000259" key="6">
    <source>
        <dbReference type="PROSITE" id="PS50893"/>
    </source>
</evidence>
<evidence type="ECO:0000256" key="4">
    <source>
        <dbReference type="ARBA" id="ARBA00022840"/>
    </source>
</evidence>
<keyword evidence="2" id="KW-0813">Transport</keyword>
<organism evidence="7 8">
    <name type="scientific">Actinoplanes lobatus</name>
    <dbReference type="NCBI Taxonomy" id="113568"/>
    <lineage>
        <taxon>Bacteria</taxon>
        <taxon>Bacillati</taxon>
        <taxon>Actinomycetota</taxon>
        <taxon>Actinomycetes</taxon>
        <taxon>Micromonosporales</taxon>
        <taxon>Micromonosporaceae</taxon>
        <taxon>Actinoplanes</taxon>
    </lineage>
</organism>
<evidence type="ECO:0000313" key="7">
    <source>
        <dbReference type="EMBL" id="GIE42201.1"/>
    </source>
</evidence>
<dbReference type="InterPro" id="IPR003593">
    <property type="entry name" value="AAA+_ATPase"/>
</dbReference>
<protein>
    <submittedName>
        <fullName evidence="7">ABC transporter</fullName>
    </submittedName>
</protein>
<dbReference type="SMART" id="SM00382">
    <property type="entry name" value="AAA"/>
    <property type="match status" value="1"/>
</dbReference>